<sequence>MSGNEFAQAELLLSVTELTADFFTPYKLQSEDALLASILRCSPTPEPRDNFLLVIPTALEVIFTSSLIFAKWGQGRRHLLLTAEGWIYLILTVIELISNVPTVRSNFSLFRDLDLGIGVASFLPIFFYTFFLYIFTSEELTDTLPKRLQNVAKLSLIIFIPAIVIFNEVASFIGVSIRPDSSSKPKPNIVIGFANSGQEGLWTFFTSLTLALLIIYQASVFCFSFFRLTRALLNQRNIERRDSDKAHLVNGIGWIAGSAKLGALETVIGFAGGSFGMSLTRRIMRMLSRAFMCIGIVKGVDMLEDFQAVQDEIMSARRRKPTSFRKSRLRNFISNPRYSTFRQLSPTATAFHATPRAPQNLVYIDEKADSYRGPHYITTSQRQSQSTLQSGLPGMEEFASIKERMSKNRVTITYNRGTPKLTMRFSSLSIPSPALVAQDIKSRPLSTWYAASSEKSRYTHSSYYFDSDKKSLSEMDLIRPPVPRFHTEKELQDRYRDSLNSFAGPYEIINAPQRKLSQRAAQARIYQAPRSIHNASPENMVAMPVAEPTSNPVPEIPQQTFPTTTAPVSFPGPEQEPELREHSTVADSRRTTEDFGARVKSMASIKSMPDSIKAVRELASQFPGPPSPFEYKPGETVLTPRWEVESGPASSVLYPPGIMARPRVIGSPSEFTFRRPLPSPLLKSSAFVGGSEDGSSQIAISPVRYSLPSPVKAGKTPVMQPGDYRMSITPRGKGMAPYNQKPIDPFDENDSRMSYASMATVKPSKVPLRLNTRSSVLSVPPSKTRKAEVPETPQGITPGTVESNMSGFELIAKSIAEDPFIDLGTALDSGRSKQFRLPGRPPSATLPPMPVPPVPKGPRSPTTPRTTTPRKTVSVHEKLSRIAEWVDTSASVAVAPDDVQLSPPAARRENNLQNLHDRGKSIDNLEIPWLRNPRMAEQNERRLARANGSNQKPELSRLKSVGRVPSKPTPTPMRSAHSRGSFHLLPIVIPPRAANMQAIQVEVGSLESRPGGTGVLRDSEVLAMEDSLPTTQR</sequence>
<accession>A0ACB8GGZ4</accession>
<comment type="caution">
    <text evidence="1">The sequence shown here is derived from an EMBL/GenBank/DDBJ whole genome shotgun (WGS) entry which is preliminary data.</text>
</comment>
<dbReference type="Proteomes" id="UP000664032">
    <property type="component" value="Unassembled WGS sequence"/>
</dbReference>
<gene>
    <name evidence="1" type="ORF">JR316_0013126</name>
</gene>
<dbReference type="EMBL" id="JAFIQS020000013">
    <property type="protein sequence ID" value="KAH9474662.1"/>
    <property type="molecule type" value="Genomic_DNA"/>
</dbReference>
<evidence type="ECO:0000313" key="2">
    <source>
        <dbReference type="Proteomes" id="UP000664032"/>
    </source>
</evidence>
<keyword evidence="2" id="KW-1185">Reference proteome</keyword>
<proteinExistence type="predicted"/>
<name>A0ACB8GGZ4_PSICU</name>
<evidence type="ECO:0000313" key="1">
    <source>
        <dbReference type="EMBL" id="KAH9474662.1"/>
    </source>
</evidence>
<organism evidence="1 2">
    <name type="scientific">Psilocybe cubensis</name>
    <name type="common">Psychedelic mushroom</name>
    <name type="synonym">Stropharia cubensis</name>
    <dbReference type="NCBI Taxonomy" id="181762"/>
    <lineage>
        <taxon>Eukaryota</taxon>
        <taxon>Fungi</taxon>
        <taxon>Dikarya</taxon>
        <taxon>Basidiomycota</taxon>
        <taxon>Agaricomycotina</taxon>
        <taxon>Agaricomycetes</taxon>
        <taxon>Agaricomycetidae</taxon>
        <taxon>Agaricales</taxon>
        <taxon>Agaricineae</taxon>
        <taxon>Strophariaceae</taxon>
        <taxon>Psilocybe</taxon>
    </lineage>
</organism>
<protein>
    <submittedName>
        <fullName evidence="1">Uncharacterized protein</fullName>
    </submittedName>
</protein>
<reference evidence="1" key="1">
    <citation type="submission" date="2021-10" db="EMBL/GenBank/DDBJ databases">
        <title>Psilocybe cubensis genome.</title>
        <authorList>
            <person name="Mckernan K.J."/>
            <person name="Crawford S."/>
            <person name="Trippe A."/>
            <person name="Kane L.T."/>
            <person name="Mclaughlin S."/>
        </authorList>
    </citation>
    <scope>NUCLEOTIDE SEQUENCE</scope>
    <source>
        <strain evidence="1">MGC-MH-2018</strain>
    </source>
</reference>